<reference evidence="1" key="2">
    <citation type="journal article" date="2021" name="PeerJ">
        <title>Extensive microbial diversity within the chicken gut microbiome revealed by metagenomics and culture.</title>
        <authorList>
            <person name="Gilroy R."/>
            <person name="Ravi A."/>
            <person name="Getino M."/>
            <person name="Pursley I."/>
            <person name="Horton D.L."/>
            <person name="Alikhan N.F."/>
            <person name="Baker D."/>
            <person name="Gharbi K."/>
            <person name="Hall N."/>
            <person name="Watson M."/>
            <person name="Adriaenssens E.M."/>
            <person name="Foster-Nyarko E."/>
            <person name="Jarju S."/>
            <person name="Secka A."/>
            <person name="Antonio M."/>
            <person name="Oren A."/>
            <person name="Chaudhuri R.R."/>
            <person name="La Ragione R."/>
            <person name="Hildebrand F."/>
            <person name="Pallen M.J."/>
        </authorList>
    </citation>
    <scope>NUCLEOTIDE SEQUENCE</scope>
    <source>
        <strain evidence="1">ChiSxjej2B14-8506</strain>
    </source>
</reference>
<dbReference type="AlphaFoldDB" id="A0A9D1S4M7"/>
<dbReference type="EMBL" id="DVNK01000027">
    <property type="protein sequence ID" value="HIU46417.1"/>
    <property type="molecule type" value="Genomic_DNA"/>
</dbReference>
<reference evidence="1" key="1">
    <citation type="submission" date="2020-10" db="EMBL/GenBank/DDBJ databases">
        <authorList>
            <person name="Gilroy R."/>
        </authorList>
    </citation>
    <scope>NUCLEOTIDE SEQUENCE</scope>
    <source>
        <strain evidence="1">ChiSxjej2B14-8506</strain>
    </source>
</reference>
<accession>A0A9D1S4M7</accession>
<organism evidence="1 2">
    <name type="scientific">Candidatus Fimadaptatus faecigallinarum</name>
    <dbReference type="NCBI Taxonomy" id="2840814"/>
    <lineage>
        <taxon>Bacteria</taxon>
        <taxon>Bacillati</taxon>
        <taxon>Bacillota</taxon>
        <taxon>Clostridia</taxon>
        <taxon>Eubacteriales</taxon>
        <taxon>Candidatus Fimadaptatus</taxon>
    </lineage>
</organism>
<comment type="caution">
    <text evidence="1">The sequence shown here is derived from an EMBL/GenBank/DDBJ whole genome shotgun (WGS) entry which is preliminary data.</text>
</comment>
<evidence type="ECO:0000313" key="1">
    <source>
        <dbReference type="EMBL" id="HIU46417.1"/>
    </source>
</evidence>
<name>A0A9D1S4M7_9FIRM</name>
<proteinExistence type="predicted"/>
<protein>
    <submittedName>
        <fullName evidence="1">Uncharacterized protein</fullName>
    </submittedName>
</protein>
<evidence type="ECO:0000313" key="2">
    <source>
        <dbReference type="Proteomes" id="UP000824123"/>
    </source>
</evidence>
<sequence>MDINVNLKATQDYYESAADEKLCDCDYCRNYCRQVRAAYPEVAEYLAGLGIDIEKPFETLPLEPDEDGYLEYCICQYVAFGKCSAEYHHRLGDVEFGLSTSHPNTGIDADHFVIDIYPIRLKYLP</sequence>
<gene>
    <name evidence="1" type="ORF">IAC59_04085</name>
</gene>
<dbReference type="Proteomes" id="UP000824123">
    <property type="component" value="Unassembled WGS sequence"/>
</dbReference>